<dbReference type="SUPFAM" id="SSF52467">
    <property type="entry name" value="DHS-like NAD/FAD-binding domain"/>
    <property type="match status" value="1"/>
</dbReference>
<protein>
    <submittedName>
        <fullName evidence="3">Deoxyhypusine synthase</fullName>
    </submittedName>
</protein>
<reference evidence="3 4" key="1">
    <citation type="journal article" date="2017" name="ISME J.">
        <title>Potential for microbial H2 and metal transformations associated with novel bacteria and archaea in deep terrestrial subsurface sediments.</title>
        <authorList>
            <person name="Hernsdorf A.W."/>
            <person name="Amano Y."/>
            <person name="Miyakawa K."/>
            <person name="Ise K."/>
            <person name="Suzuki Y."/>
            <person name="Anantharaman K."/>
            <person name="Probst A."/>
            <person name="Burstein D."/>
            <person name="Thomas B.C."/>
            <person name="Banfield J.F."/>
        </authorList>
    </citation>
    <scope>NUCLEOTIDE SEQUENCE [LARGE SCALE GENOMIC DNA]</scope>
    <source>
        <strain evidence="3">HGW-Wallbacteria-1</strain>
    </source>
</reference>
<keyword evidence="2" id="KW-0808">Transferase</keyword>
<evidence type="ECO:0000256" key="1">
    <source>
        <dbReference type="ARBA" id="ARBA00009892"/>
    </source>
</evidence>
<dbReference type="PANTHER" id="PTHR11703:SF2">
    <property type="entry name" value="DEOXYHYPUSINE SYNTHASE-LIKE PROTEIN"/>
    <property type="match status" value="1"/>
</dbReference>
<evidence type="ECO:0000313" key="3">
    <source>
        <dbReference type="EMBL" id="PKK92336.1"/>
    </source>
</evidence>
<comment type="caution">
    <text evidence="3">The sequence shown here is derived from an EMBL/GenBank/DDBJ whole genome shotgun (WGS) entry which is preliminary data.</text>
</comment>
<dbReference type="Proteomes" id="UP000233256">
    <property type="component" value="Unassembled WGS sequence"/>
</dbReference>
<dbReference type="InterPro" id="IPR029035">
    <property type="entry name" value="DHS-like_NAD/FAD-binding_dom"/>
</dbReference>
<dbReference type="PANTHER" id="PTHR11703">
    <property type="entry name" value="DEOXYHYPUSINE SYNTHASE"/>
    <property type="match status" value="1"/>
</dbReference>
<dbReference type="InterPro" id="IPR002773">
    <property type="entry name" value="Deoxyhypusine_synthase"/>
</dbReference>
<organism evidence="3 4">
    <name type="scientific">Candidatus Wallbacteria bacterium HGW-Wallbacteria-1</name>
    <dbReference type="NCBI Taxonomy" id="2013854"/>
    <lineage>
        <taxon>Bacteria</taxon>
        <taxon>Candidatus Walliibacteriota</taxon>
    </lineage>
</organism>
<dbReference type="AlphaFoldDB" id="A0A2N1PVI2"/>
<comment type="similarity">
    <text evidence="1">Belongs to the deoxyhypusine synthase family.</text>
</comment>
<evidence type="ECO:0000256" key="2">
    <source>
        <dbReference type="ARBA" id="ARBA00022679"/>
    </source>
</evidence>
<sequence>MQNQCDNDQGSDYSELNLEPLTPLDLSQCDSISELLEGMSRTAFGGRCMGEALDVLQAMVEDEDCFVVMTLSGAMTVAKMGLVICDMIDRGWVNAIISTGALMAHGLIEGFGMPHFKYRKGMDDVQLHSLGLDRVYDTLETEENLNNLETYVKKVLNCYEPETPVCSHTFIRDTGRLLNETVADRAVAKSAYLRDVPVYIPAFSDSELGLDFSLFNRVRRMNGQKPLSYDPFLDWEDYASRAISAKKLGIFTIGGGVPRNWAQQLGPYTDIMEVRLQLGEPRKRFHYGVRVCPEPVHWGGLSGCTYSEGVSWGKFVPENEGGRFAEVMADATIAWPILVKALMERQQKQDRK</sequence>
<gene>
    <name evidence="3" type="ORF">CVV64_00545</name>
</gene>
<dbReference type="InterPro" id="IPR036982">
    <property type="entry name" value="Deoxyhypusine_synthase_sf"/>
</dbReference>
<proteinExistence type="inferred from homology"/>
<dbReference type="Pfam" id="PF01916">
    <property type="entry name" value="DS"/>
    <property type="match status" value="1"/>
</dbReference>
<dbReference type="EMBL" id="PGXC01000001">
    <property type="protein sequence ID" value="PKK92336.1"/>
    <property type="molecule type" value="Genomic_DNA"/>
</dbReference>
<dbReference type="GO" id="GO:0034038">
    <property type="term" value="F:deoxyhypusine synthase activity"/>
    <property type="evidence" value="ECO:0007669"/>
    <property type="project" value="TreeGrafter"/>
</dbReference>
<name>A0A2N1PVI2_9BACT</name>
<dbReference type="Gene3D" id="3.40.910.10">
    <property type="entry name" value="Deoxyhypusine synthase"/>
    <property type="match status" value="1"/>
</dbReference>
<evidence type="ECO:0000313" key="4">
    <source>
        <dbReference type="Proteomes" id="UP000233256"/>
    </source>
</evidence>
<accession>A0A2N1PVI2</accession>
<dbReference type="GO" id="GO:0005737">
    <property type="term" value="C:cytoplasm"/>
    <property type="evidence" value="ECO:0007669"/>
    <property type="project" value="TreeGrafter"/>
</dbReference>